<dbReference type="HAMAP" id="MF_03111">
    <property type="entry name" value="Coq4"/>
    <property type="match status" value="1"/>
</dbReference>
<dbReference type="GeneID" id="2907824"/>
<sequence>MFRTVPKTTLLAPIQRRTLLNGNYPKAYPEHVPLTCLGRAVLAVGSGFGTFFDSRRGDLVATLGEATAQPYFIYKLREQMLKDPTGRRLLREQPRMTSKSLDLDKLRNMKVGSIGRTYVEWLDKEGVSPDTRAQVRYIDDPECAYVMQRYRESHDFYHALTGLPIIMEGELALKAFEWANTGLPMSGLGMVLTPLKFKPKQRKRYFDVYLPWALYNGFRSKPVINVYWEEVLEKDAEELRRDLGIEQPPDLRQMKKDMAKKK</sequence>
<dbReference type="eggNOG" id="KOG3244">
    <property type="taxonomic scope" value="Eukaryota"/>
</dbReference>
<dbReference type="GO" id="GO:0031314">
    <property type="term" value="C:extrinsic component of mitochondrial inner membrane"/>
    <property type="evidence" value="ECO:0007669"/>
    <property type="project" value="UniProtKB-UniRule"/>
</dbReference>
<keyword evidence="4 7" id="KW-0472">Membrane</keyword>
<organism evidence="9 11">
    <name type="scientific">Yarrowia lipolytica</name>
    <name type="common">Candida lipolytica</name>
    <dbReference type="NCBI Taxonomy" id="4952"/>
    <lineage>
        <taxon>Eukaryota</taxon>
        <taxon>Fungi</taxon>
        <taxon>Dikarya</taxon>
        <taxon>Ascomycota</taxon>
        <taxon>Saccharomycotina</taxon>
        <taxon>Dipodascomycetes</taxon>
        <taxon>Dipodascales</taxon>
        <taxon>Dipodascales incertae sedis</taxon>
        <taxon>Yarrowia</taxon>
    </lineage>
</organism>
<comment type="pathway">
    <text evidence="7">Cofactor biosynthesis; ubiquinone biosynthesis.</text>
</comment>
<evidence type="ECO:0000256" key="4">
    <source>
        <dbReference type="ARBA" id="ARBA00023136"/>
    </source>
</evidence>
<comment type="function">
    <text evidence="7">Lyase that catalyzes the C1-decarboxylation of 4-hydroxy-3-methoxy-5-(all-trans-polyprenyl)benzoic acid into 2-methoxy-6-(all-trans-polyprenyl)phenol during ubiquinone biosynthesis.</text>
</comment>
<keyword evidence="5 7" id="KW-0456">Lyase</keyword>
<dbReference type="OrthoDB" id="4249at2759"/>
<feature type="compositionally biased region" description="Basic and acidic residues" evidence="8">
    <location>
        <begin position="252"/>
        <end position="262"/>
    </location>
</feature>
<keyword evidence="3 7" id="KW-0496">Mitochondrion</keyword>
<evidence type="ECO:0000313" key="11">
    <source>
        <dbReference type="Proteomes" id="UP000182444"/>
    </source>
</evidence>
<evidence type="ECO:0000256" key="2">
    <source>
        <dbReference type="ARBA" id="ARBA00022792"/>
    </source>
</evidence>
<dbReference type="GO" id="GO:0120539">
    <property type="term" value="F:4-hydroxy-3-methoxy-5-polyprenylbenzoate decarboxylase activity"/>
    <property type="evidence" value="ECO:0007669"/>
    <property type="project" value="UniProtKB-EC"/>
</dbReference>
<dbReference type="EMBL" id="CP017558">
    <property type="protein sequence ID" value="AOW07772.1"/>
    <property type="molecule type" value="Genomic_DNA"/>
</dbReference>
<name>A0A1H6PN93_YARLL</name>
<dbReference type="GO" id="GO:0008270">
    <property type="term" value="F:zinc ion binding"/>
    <property type="evidence" value="ECO:0007669"/>
    <property type="project" value="UniProtKB-UniRule"/>
</dbReference>
<dbReference type="AlphaFoldDB" id="A0A1H6PN93"/>
<dbReference type="PANTHER" id="PTHR12922">
    <property type="entry name" value="UBIQUINONE BIOSYNTHESIS PROTEIN"/>
    <property type="match status" value="1"/>
</dbReference>
<dbReference type="EMBL" id="KZ857329">
    <property type="protein sequence ID" value="RDW27624.1"/>
    <property type="molecule type" value="Genomic_DNA"/>
</dbReference>
<gene>
    <name evidence="7" type="primary">COQ4</name>
    <name evidence="10" type="ORF">B0I71DRAFT_128880</name>
    <name evidence="9" type="ORF">YALI1_F34625g</name>
</gene>
<evidence type="ECO:0000313" key="12">
    <source>
        <dbReference type="Proteomes" id="UP000256601"/>
    </source>
</evidence>
<dbReference type="OMA" id="YYERHFH"/>
<reference evidence="10 12" key="2">
    <citation type="submission" date="2018-07" db="EMBL/GenBank/DDBJ databases">
        <title>Draft Genome Assemblies for Five Robust Yarrowia lipolytica Strains Exhibiting High Lipid Production and Pentose Sugar Utilization and Sugar Alcohol Secretion from Undetoxified Lignocellulosic Biomass Hydrolysates.</title>
        <authorList>
            <consortium name="DOE Joint Genome Institute"/>
            <person name="Walker C."/>
            <person name="Ryu S."/>
            <person name="Na H."/>
            <person name="Zane M."/>
            <person name="LaButti K."/>
            <person name="Lipzen A."/>
            <person name="Haridas S."/>
            <person name="Barry K."/>
            <person name="Grigoriev I.V."/>
            <person name="Quarterman J."/>
            <person name="Slininger P."/>
            <person name="Dien B."/>
            <person name="Trinh C.T."/>
        </authorList>
    </citation>
    <scope>NUCLEOTIDE SEQUENCE [LARGE SCALE GENOMIC DNA]</scope>
    <source>
        <strain evidence="10 12">YB392</strain>
    </source>
</reference>
<evidence type="ECO:0000313" key="10">
    <source>
        <dbReference type="EMBL" id="RDW27624.1"/>
    </source>
</evidence>
<evidence type="ECO:0000256" key="3">
    <source>
        <dbReference type="ARBA" id="ARBA00023128"/>
    </source>
</evidence>
<dbReference type="KEGG" id="yli:2907824"/>
<dbReference type="RefSeq" id="XP_505938.1">
    <property type="nucleotide sequence ID" value="XM_505938.1"/>
</dbReference>
<proteinExistence type="inferred from homology"/>
<feature type="binding site" evidence="7">
    <location>
        <position position="170"/>
    </location>
    <ligand>
        <name>Zn(2+)</name>
        <dbReference type="ChEBI" id="CHEBI:29105"/>
    </ligand>
</feature>
<dbReference type="InterPro" id="IPR027540">
    <property type="entry name" value="Coq4_euk"/>
</dbReference>
<dbReference type="VEuPathDB" id="FungiDB:YALI1_F34625g"/>
<comment type="similarity">
    <text evidence="7">Belongs to the COQ4 family.</text>
</comment>
<dbReference type="SMR" id="A0A1H6PN93"/>
<evidence type="ECO:0000256" key="6">
    <source>
        <dbReference type="ARBA" id="ARBA00081568"/>
    </source>
</evidence>
<dbReference type="PANTHER" id="PTHR12922:SF7">
    <property type="entry name" value="UBIQUINONE BIOSYNTHESIS PROTEIN COQ4 HOMOLOG, MITOCHONDRIAL"/>
    <property type="match status" value="1"/>
</dbReference>
<dbReference type="Pfam" id="PF05019">
    <property type="entry name" value="Coq4"/>
    <property type="match status" value="1"/>
</dbReference>
<evidence type="ECO:0000313" key="9">
    <source>
        <dbReference type="EMBL" id="AOW07772.1"/>
    </source>
</evidence>
<feature type="binding site" evidence="7">
    <location>
        <position position="155"/>
    </location>
    <ligand>
        <name>Zn(2+)</name>
        <dbReference type="ChEBI" id="CHEBI:29105"/>
    </ligand>
</feature>
<feature type="region of interest" description="Disordered" evidence="8">
    <location>
        <begin position="243"/>
        <end position="262"/>
    </location>
</feature>
<keyword evidence="7" id="KW-0479">Metal-binding</keyword>
<dbReference type="Proteomes" id="UP000256601">
    <property type="component" value="Unassembled WGS sequence"/>
</dbReference>
<feature type="binding site" evidence="7">
    <location>
        <position position="154"/>
    </location>
    <ligand>
        <name>Zn(2+)</name>
        <dbReference type="ChEBI" id="CHEBI:29105"/>
    </ligand>
</feature>
<comment type="subunit">
    <text evidence="7">Component of a multi-subunit COQ enzyme complex, composed of at least COQ3, COQ4, COQ5, COQ6, COQ7 and COQ9.</text>
</comment>
<keyword evidence="7" id="KW-0862">Zinc</keyword>
<comment type="catalytic activity">
    <reaction evidence="7">
        <text>a 4-hydroxy-3-methoxy-5-(all-trans-polyprenyl)benzoate + H(+) = a 2-methoxy-6-(all-trans-polyprenyl)phenol + CO2</text>
        <dbReference type="Rhea" id="RHEA:81179"/>
        <dbReference type="Rhea" id="RHEA-COMP:9551"/>
        <dbReference type="Rhea" id="RHEA-COMP:10931"/>
        <dbReference type="ChEBI" id="CHEBI:15378"/>
        <dbReference type="ChEBI" id="CHEBI:16526"/>
        <dbReference type="ChEBI" id="CHEBI:62731"/>
        <dbReference type="ChEBI" id="CHEBI:84443"/>
        <dbReference type="EC" id="4.1.1.130"/>
    </reaction>
</comment>
<feature type="binding site" evidence="7">
    <location>
        <position position="158"/>
    </location>
    <ligand>
        <name>Zn(2+)</name>
        <dbReference type="ChEBI" id="CHEBI:29105"/>
    </ligand>
</feature>
<dbReference type="InterPro" id="IPR007715">
    <property type="entry name" value="Coq4"/>
</dbReference>
<accession>A0A1H6PN93</accession>
<keyword evidence="10" id="KW-0830">Ubiquinone</keyword>
<comment type="subcellular location">
    <subcellularLocation>
        <location evidence="7">Mitochondrion inner membrane</location>
        <topology evidence="7">Peripheral membrane protein</topology>
        <orientation evidence="7">Matrix side</orientation>
    </subcellularLocation>
</comment>
<keyword evidence="2 7" id="KW-0999">Mitochondrion inner membrane</keyword>
<dbReference type="UniPathway" id="UPA00232"/>
<evidence type="ECO:0000256" key="7">
    <source>
        <dbReference type="HAMAP-Rule" id="MF_03111"/>
    </source>
</evidence>
<keyword evidence="1 7" id="KW-0831">Ubiquinone biosynthesis</keyword>
<protein>
    <recommendedName>
        <fullName evidence="6">4-hydroxy-3-methoxy-5-polyprenylbenzoate decarboxylase</fullName>
    </recommendedName>
</protein>
<dbReference type="VEuPathDB" id="FungiDB:YALI0_F27247g"/>
<evidence type="ECO:0000256" key="1">
    <source>
        <dbReference type="ARBA" id="ARBA00022688"/>
    </source>
</evidence>
<dbReference type="Proteomes" id="UP000182444">
    <property type="component" value="Chromosome 1F"/>
</dbReference>
<comment type="cofactor">
    <cofactor evidence="7">
        <name>Zn(2+)</name>
        <dbReference type="ChEBI" id="CHEBI:29105"/>
    </cofactor>
</comment>
<reference evidence="9 11" key="1">
    <citation type="journal article" date="2016" name="PLoS ONE">
        <title>Sequence Assembly of Yarrowia lipolytica Strain W29/CLIB89 Shows Transposable Element Diversity.</title>
        <authorList>
            <person name="Magnan C."/>
            <person name="Yu J."/>
            <person name="Chang I."/>
            <person name="Jahn E."/>
            <person name="Kanomata Y."/>
            <person name="Wu J."/>
            <person name="Zeller M."/>
            <person name="Oakes M."/>
            <person name="Baldi P."/>
            <person name="Sandmeyer S."/>
        </authorList>
    </citation>
    <scope>NUCLEOTIDE SEQUENCE [LARGE SCALE GENOMIC DNA]</scope>
    <source>
        <strain evidence="9">CLIB89</strain>
        <strain evidence="11">CLIB89(W29)</strain>
    </source>
</reference>
<evidence type="ECO:0000256" key="8">
    <source>
        <dbReference type="SAM" id="MobiDB-lite"/>
    </source>
</evidence>
<evidence type="ECO:0000256" key="5">
    <source>
        <dbReference type="ARBA" id="ARBA00023239"/>
    </source>
</evidence>